<dbReference type="OrthoDB" id="5984008at2759"/>
<name>A0A226EAI6_FOLCA</name>
<evidence type="ECO:0000256" key="2">
    <source>
        <dbReference type="ARBA" id="ARBA00022448"/>
    </source>
</evidence>
<evidence type="ECO:0000256" key="8">
    <source>
        <dbReference type="ARBA" id="ARBA00023180"/>
    </source>
</evidence>
<dbReference type="Pfam" id="PF01683">
    <property type="entry name" value="EB"/>
    <property type="match status" value="1"/>
</dbReference>
<evidence type="ECO:0000256" key="4">
    <source>
        <dbReference type="ARBA" id="ARBA00022989"/>
    </source>
</evidence>
<feature type="domain" description="EB" evidence="12">
    <location>
        <begin position="36"/>
        <end position="66"/>
    </location>
</feature>
<keyword evidence="3" id="KW-0812">Transmembrane</keyword>
<sequence length="267" mass="30231">MEHFITFSTVFLLIFGLQYEAAGSPNKATVTNGGIDYNERCTLKDKCKYTNTSCIDGICQCQPGHAIRLRGKQFLCAEIIQIHNIVTIEDHPWVIKNETCLKSSSVDKSCRNSSCNSGFLVDLIRKIDQDMRNMNNCTITEVSSIGSLDSSTNPPTWKTGIMAIVANNQTDLAMAPFGVKHLRVPELGKIMRFSAIFVHNTISATNFMFGFPLASEIIWQFDLMTYKLAKQRYLEQLLEKWFVNGTSSWSKKKQLTPYEPNRVCRTM</sequence>
<evidence type="ECO:0000256" key="3">
    <source>
        <dbReference type="ARBA" id="ARBA00022692"/>
    </source>
</evidence>
<keyword evidence="4" id="KW-1133">Transmembrane helix</keyword>
<dbReference type="GO" id="GO:0016020">
    <property type="term" value="C:membrane"/>
    <property type="evidence" value="ECO:0007669"/>
    <property type="project" value="UniProtKB-SubCell"/>
</dbReference>
<dbReference type="GO" id="GO:0015276">
    <property type="term" value="F:ligand-gated monoatomic ion channel activity"/>
    <property type="evidence" value="ECO:0007669"/>
    <property type="project" value="InterPro"/>
</dbReference>
<keyword evidence="9" id="KW-1071">Ligand-gated ion channel</keyword>
<accession>A0A226EAI6</accession>
<organism evidence="14 15">
    <name type="scientific">Folsomia candida</name>
    <name type="common">Springtail</name>
    <dbReference type="NCBI Taxonomy" id="158441"/>
    <lineage>
        <taxon>Eukaryota</taxon>
        <taxon>Metazoa</taxon>
        <taxon>Ecdysozoa</taxon>
        <taxon>Arthropoda</taxon>
        <taxon>Hexapoda</taxon>
        <taxon>Collembola</taxon>
        <taxon>Entomobryomorpha</taxon>
        <taxon>Isotomoidea</taxon>
        <taxon>Isotomidae</taxon>
        <taxon>Proisotominae</taxon>
        <taxon>Folsomia</taxon>
    </lineage>
</organism>
<keyword evidence="10" id="KW-0407">Ion channel</keyword>
<keyword evidence="7 14" id="KW-0675">Receptor</keyword>
<comment type="subcellular location">
    <subcellularLocation>
        <location evidence="1">Membrane</location>
        <topology evidence="1">Multi-pass membrane protein</topology>
    </subcellularLocation>
</comment>
<evidence type="ECO:0000256" key="5">
    <source>
        <dbReference type="ARBA" id="ARBA00023065"/>
    </source>
</evidence>
<keyword evidence="5" id="KW-0406">Ion transport</keyword>
<dbReference type="InterPro" id="IPR019594">
    <property type="entry name" value="Glu/Gly-bd"/>
</dbReference>
<dbReference type="Gene3D" id="3.40.190.10">
    <property type="entry name" value="Periplasmic binding protein-like II"/>
    <property type="match status" value="1"/>
</dbReference>
<keyword evidence="11" id="KW-0732">Signal</keyword>
<dbReference type="Proteomes" id="UP000198287">
    <property type="component" value="Unassembled WGS sequence"/>
</dbReference>
<evidence type="ECO:0000259" key="12">
    <source>
        <dbReference type="Pfam" id="PF01683"/>
    </source>
</evidence>
<evidence type="ECO:0000313" key="14">
    <source>
        <dbReference type="EMBL" id="OXA54164.1"/>
    </source>
</evidence>
<feature type="chain" id="PRO_5012149588" evidence="11">
    <location>
        <begin position="24"/>
        <end position="267"/>
    </location>
</feature>
<feature type="signal peptide" evidence="11">
    <location>
        <begin position="1"/>
        <end position="23"/>
    </location>
</feature>
<dbReference type="EMBL" id="LNIX01000005">
    <property type="protein sequence ID" value="OXA54164.1"/>
    <property type="molecule type" value="Genomic_DNA"/>
</dbReference>
<protein>
    <submittedName>
        <fullName evidence="14">Glutamate receptor ionotropic, kainate 2</fullName>
    </submittedName>
</protein>
<feature type="domain" description="Ionotropic glutamate receptor L-glutamate and glycine-binding" evidence="13">
    <location>
        <begin position="84"/>
        <end position="203"/>
    </location>
</feature>
<keyword evidence="15" id="KW-1185">Reference proteome</keyword>
<evidence type="ECO:0000256" key="7">
    <source>
        <dbReference type="ARBA" id="ARBA00023170"/>
    </source>
</evidence>
<evidence type="ECO:0000259" key="13">
    <source>
        <dbReference type="Pfam" id="PF10613"/>
    </source>
</evidence>
<evidence type="ECO:0000313" key="15">
    <source>
        <dbReference type="Proteomes" id="UP000198287"/>
    </source>
</evidence>
<keyword evidence="6" id="KW-0472">Membrane</keyword>
<evidence type="ECO:0000256" key="1">
    <source>
        <dbReference type="ARBA" id="ARBA00004141"/>
    </source>
</evidence>
<dbReference type="AlphaFoldDB" id="A0A226EAI6"/>
<dbReference type="InterPro" id="IPR006149">
    <property type="entry name" value="EB_dom"/>
</dbReference>
<evidence type="ECO:0000256" key="9">
    <source>
        <dbReference type="ARBA" id="ARBA00023286"/>
    </source>
</evidence>
<keyword evidence="2" id="KW-0813">Transport</keyword>
<comment type="caution">
    <text evidence="14">The sequence shown here is derived from an EMBL/GenBank/DDBJ whole genome shotgun (WGS) entry which is preliminary data.</text>
</comment>
<keyword evidence="8" id="KW-0325">Glycoprotein</keyword>
<gene>
    <name evidence="14" type="ORF">Fcan01_11486</name>
</gene>
<evidence type="ECO:0000256" key="6">
    <source>
        <dbReference type="ARBA" id="ARBA00023136"/>
    </source>
</evidence>
<proteinExistence type="predicted"/>
<dbReference type="Pfam" id="PF10613">
    <property type="entry name" value="Lig_chan-Glu_bd"/>
    <property type="match status" value="1"/>
</dbReference>
<reference evidence="14 15" key="1">
    <citation type="submission" date="2015-12" db="EMBL/GenBank/DDBJ databases">
        <title>The genome of Folsomia candida.</title>
        <authorList>
            <person name="Faddeeva A."/>
            <person name="Derks M.F."/>
            <person name="Anvar Y."/>
            <person name="Smit S."/>
            <person name="Van Straalen N."/>
            <person name="Roelofs D."/>
        </authorList>
    </citation>
    <scope>NUCLEOTIDE SEQUENCE [LARGE SCALE GENOMIC DNA]</scope>
    <source>
        <strain evidence="14 15">VU population</strain>
        <tissue evidence="14">Whole body</tissue>
    </source>
</reference>
<evidence type="ECO:0000256" key="11">
    <source>
        <dbReference type="SAM" id="SignalP"/>
    </source>
</evidence>
<evidence type="ECO:0000256" key="10">
    <source>
        <dbReference type="ARBA" id="ARBA00023303"/>
    </source>
</evidence>